<name>A0A450VBT4_9GAMM</name>
<evidence type="ECO:0000313" key="2">
    <source>
        <dbReference type="EMBL" id="VFK02262.1"/>
    </source>
</evidence>
<organism evidence="2">
    <name type="scientific">Candidatus Kentrum eta</name>
    <dbReference type="NCBI Taxonomy" id="2126337"/>
    <lineage>
        <taxon>Bacteria</taxon>
        <taxon>Pseudomonadati</taxon>
        <taxon>Pseudomonadota</taxon>
        <taxon>Gammaproteobacteria</taxon>
        <taxon>Candidatus Kentrum</taxon>
    </lineage>
</organism>
<reference evidence="2" key="1">
    <citation type="submission" date="2019-02" db="EMBL/GenBank/DDBJ databases">
        <authorList>
            <person name="Gruber-Vodicka R. H."/>
            <person name="Seah K. B. B."/>
        </authorList>
    </citation>
    <scope>NUCLEOTIDE SEQUENCE</scope>
    <source>
        <strain evidence="2">BECK_SA2B12</strain>
    </source>
</reference>
<sequence>MVIHARWISWEYNDYQGLVDKLRTNRAASPGEERRPLALAGSRVGGPTIDPAPFRPKGPSAHGVRFP</sequence>
<protein>
    <submittedName>
        <fullName evidence="2">Uncharacterized protein</fullName>
    </submittedName>
</protein>
<dbReference type="AlphaFoldDB" id="A0A450VBT4"/>
<evidence type="ECO:0000256" key="1">
    <source>
        <dbReference type="SAM" id="MobiDB-lite"/>
    </source>
</evidence>
<dbReference type="EMBL" id="CAADFJ010000086">
    <property type="protein sequence ID" value="VFK02262.1"/>
    <property type="molecule type" value="Genomic_DNA"/>
</dbReference>
<proteinExistence type="predicted"/>
<feature type="region of interest" description="Disordered" evidence="1">
    <location>
        <begin position="26"/>
        <end position="67"/>
    </location>
</feature>
<accession>A0A450VBT4</accession>
<gene>
    <name evidence="2" type="ORF">BECKH772C_GA0070978_100861</name>
</gene>